<dbReference type="Pfam" id="PF00912">
    <property type="entry name" value="Transgly"/>
    <property type="match status" value="1"/>
</dbReference>
<evidence type="ECO:0000256" key="7">
    <source>
        <dbReference type="ARBA" id="ARBA00034000"/>
    </source>
</evidence>
<dbReference type="CDD" id="cd06577">
    <property type="entry name" value="PASTA_pknB"/>
    <property type="match status" value="1"/>
</dbReference>
<keyword evidence="10" id="KW-0812">Transmembrane</keyword>
<comment type="catalytic activity">
    <reaction evidence="7">
        <text>Preferential cleavage: (Ac)2-L-Lys-D-Ala-|-D-Ala. Also transpeptidation of peptidyl-alanyl moieties that are N-acyl substituents of D-alanine.</text>
        <dbReference type="EC" id="3.4.16.4"/>
    </reaction>
</comment>
<dbReference type="EMBL" id="JBFPJR010000014">
    <property type="protein sequence ID" value="MEX0427918.1"/>
    <property type="molecule type" value="Genomic_DNA"/>
</dbReference>
<name>A0ABV3SYH6_9ACTN</name>
<keyword evidence="3" id="KW-0328">Glycosyltransferase</keyword>
<evidence type="ECO:0000256" key="8">
    <source>
        <dbReference type="ARBA" id="ARBA00049902"/>
    </source>
</evidence>
<comment type="catalytic activity">
    <reaction evidence="8">
        <text>[GlcNAc-(1-&gt;4)-Mur2Ac(oyl-L-Ala-gamma-D-Glu-L-Lys-D-Ala-D-Ala)](n)-di-trans,octa-cis-undecaprenyl diphosphate + beta-D-GlcNAc-(1-&gt;4)-Mur2Ac(oyl-L-Ala-gamma-D-Glu-L-Lys-D-Ala-D-Ala)-di-trans,octa-cis-undecaprenyl diphosphate = [GlcNAc-(1-&gt;4)-Mur2Ac(oyl-L-Ala-gamma-D-Glu-L-Lys-D-Ala-D-Ala)](n+1)-di-trans,octa-cis-undecaprenyl diphosphate + di-trans,octa-cis-undecaprenyl diphosphate + H(+)</text>
        <dbReference type="Rhea" id="RHEA:23708"/>
        <dbReference type="Rhea" id="RHEA-COMP:9602"/>
        <dbReference type="Rhea" id="RHEA-COMP:9603"/>
        <dbReference type="ChEBI" id="CHEBI:15378"/>
        <dbReference type="ChEBI" id="CHEBI:58405"/>
        <dbReference type="ChEBI" id="CHEBI:60033"/>
        <dbReference type="ChEBI" id="CHEBI:78435"/>
        <dbReference type="EC" id="2.4.99.28"/>
    </reaction>
</comment>
<feature type="transmembrane region" description="Helical" evidence="10">
    <location>
        <begin position="15"/>
        <end position="41"/>
    </location>
</feature>
<keyword evidence="10" id="KW-1133">Transmembrane helix</keyword>
<dbReference type="InterPro" id="IPR050396">
    <property type="entry name" value="Glycosyltr_51/Transpeptidase"/>
</dbReference>
<evidence type="ECO:0000256" key="5">
    <source>
        <dbReference type="ARBA" id="ARBA00022801"/>
    </source>
</evidence>
<keyword evidence="14" id="KW-1185">Reference proteome</keyword>
<sequence length="805" mass="84746">MSEPVVPASKVLKHLAVMCAVAAVLGVVVAGLAIPFAGLLGMGAKDAAKTMNKLPADFEVGNLAQTTKILDAKGDVITTLYDQNRVYRPLSQISRKMTSAIVSIEDYRFYQHGALDVKGTMRAFVTNEANNGTVQGGSSITQQLVKMTLLYNAKTKAQQEAATDDSYARKLRELRYAVALEQAHTKDWILEHYLNAAYFGDGAYGIQSAAKHYFGVNADQLNWKQSATLAGLVKNPTGYDPTNYPDAAITRRNVVLDRMAQLHVIPQAQAEKLKKQKLGLHVTSSRNGCVNSSAPWFCDYTVNYLLQDKALGDTVEARKKLLYSGGLTIQTTMKPAFQKAASTSVKNHVWATDQAIGGLAEVEPGTGNVLALAQSRPMGANAKKGETYIDYTIPKEIGNAPGFQAGSTFKAFVLATAITQGIPLTTTFDAKPHMVFPQSSFANCPGAGNFVGTWPVGNSTSSGVMNVYRGTRESVNTFYAQLEQKTGVCAPFNLAKSMGLYLTNPTGDAHGNGAERVPSFTLGVVNVSPLEMAGAYATFGARGKFCEPHPVSKILDSAGHVVRTYAKKCSQVMPQATADAVNDVLRGVQEPGGFGYDLGHTNLTDTKTGQVIPSAGKTGTTQDGKSVWFMGYTPQVATAAMIAGANEAGTPIGLGGVEVAGAYHSPSGSGFAGPMWADAMHPVEDYLKAINFTKPDPHDIKGLLIDIPSVGCESVSAATAKLEQAGFKVSRGGTDWSSCPVGTVDYTSPSGQAGSGSTIALVTSKGPAPTKPSKPKKSKGGNNSGNGGNGGSHDHLPGGGHGPHH</sequence>
<keyword evidence="5" id="KW-0378">Hydrolase</keyword>
<evidence type="ECO:0000259" key="11">
    <source>
        <dbReference type="Pfam" id="PF00905"/>
    </source>
</evidence>
<reference evidence="13 14" key="1">
    <citation type="submission" date="2024-07" db="EMBL/GenBank/DDBJ databases">
        <authorList>
            <person name="Lee S."/>
            <person name="Kang M."/>
        </authorList>
    </citation>
    <scope>NUCLEOTIDE SEQUENCE [LARGE SCALE GENOMIC DNA]</scope>
    <source>
        <strain evidence="13 14">DS6</strain>
    </source>
</reference>
<dbReference type="PANTHER" id="PTHR32282:SF33">
    <property type="entry name" value="PEPTIDOGLYCAN GLYCOSYLTRANSFERASE"/>
    <property type="match status" value="1"/>
</dbReference>
<gene>
    <name evidence="13" type="ORF">AB3X52_09820</name>
</gene>
<comment type="caution">
    <text evidence="13">The sequence shown here is derived from an EMBL/GenBank/DDBJ whole genome shotgun (WGS) entry which is preliminary data.</text>
</comment>
<dbReference type="Pfam" id="PF00905">
    <property type="entry name" value="Transpeptidase"/>
    <property type="match status" value="1"/>
</dbReference>
<evidence type="ECO:0000256" key="2">
    <source>
        <dbReference type="ARBA" id="ARBA00022670"/>
    </source>
</evidence>
<feature type="domain" description="Penicillin-binding protein transpeptidase" evidence="11">
    <location>
        <begin position="362"/>
        <end position="646"/>
    </location>
</feature>
<keyword evidence="6" id="KW-0511">Multifunctional enzyme</keyword>
<feature type="compositionally biased region" description="Gly residues" evidence="9">
    <location>
        <begin position="782"/>
        <end position="805"/>
    </location>
</feature>
<evidence type="ECO:0000256" key="3">
    <source>
        <dbReference type="ARBA" id="ARBA00022676"/>
    </source>
</evidence>
<evidence type="ECO:0000259" key="12">
    <source>
        <dbReference type="Pfam" id="PF00912"/>
    </source>
</evidence>
<feature type="compositionally biased region" description="Polar residues" evidence="9">
    <location>
        <begin position="747"/>
        <end position="761"/>
    </location>
</feature>
<feature type="domain" description="Glycosyl transferase family 51" evidence="12">
    <location>
        <begin position="74"/>
        <end position="259"/>
    </location>
</feature>
<keyword evidence="10" id="KW-0472">Membrane</keyword>
<evidence type="ECO:0000256" key="10">
    <source>
        <dbReference type="SAM" id="Phobius"/>
    </source>
</evidence>
<evidence type="ECO:0000256" key="1">
    <source>
        <dbReference type="ARBA" id="ARBA00022645"/>
    </source>
</evidence>
<dbReference type="Gene3D" id="3.40.710.10">
    <property type="entry name" value="DD-peptidase/beta-lactamase superfamily"/>
    <property type="match status" value="1"/>
</dbReference>
<feature type="region of interest" description="Disordered" evidence="9">
    <location>
        <begin position="747"/>
        <end position="805"/>
    </location>
</feature>
<dbReference type="InterPro" id="IPR012338">
    <property type="entry name" value="Beta-lactam/transpept-like"/>
</dbReference>
<evidence type="ECO:0000256" key="9">
    <source>
        <dbReference type="SAM" id="MobiDB-lite"/>
    </source>
</evidence>
<evidence type="ECO:0000313" key="13">
    <source>
        <dbReference type="EMBL" id="MEX0427918.1"/>
    </source>
</evidence>
<evidence type="ECO:0000256" key="6">
    <source>
        <dbReference type="ARBA" id="ARBA00023268"/>
    </source>
</evidence>
<dbReference type="InterPro" id="IPR036950">
    <property type="entry name" value="PBP_transglycosylase"/>
</dbReference>
<dbReference type="Gene3D" id="1.10.3810.10">
    <property type="entry name" value="Biosynthetic peptidoglycan transglycosylase-like"/>
    <property type="match status" value="1"/>
</dbReference>
<dbReference type="InterPro" id="IPR001460">
    <property type="entry name" value="PCN-bd_Tpept"/>
</dbReference>
<proteinExistence type="predicted"/>
<dbReference type="SUPFAM" id="SSF53955">
    <property type="entry name" value="Lysozyme-like"/>
    <property type="match status" value="1"/>
</dbReference>
<dbReference type="Proteomes" id="UP001556631">
    <property type="component" value="Unassembled WGS sequence"/>
</dbReference>
<keyword evidence="4" id="KW-0808">Transferase</keyword>
<keyword evidence="1" id="KW-0121">Carboxypeptidase</keyword>
<keyword evidence="2" id="KW-0645">Protease</keyword>
<accession>A0ABV3SYH6</accession>
<dbReference type="InterPro" id="IPR023346">
    <property type="entry name" value="Lysozyme-like_dom_sf"/>
</dbReference>
<protein>
    <submittedName>
        <fullName evidence="13">Transglycosylase domain-containing protein</fullName>
    </submittedName>
</protein>
<dbReference type="PANTHER" id="PTHR32282">
    <property type="entry name" value="BINDING PROTEIN TRANSPEPTIDASE, PUTATIVE-RELATED"/>
    <property type="match status" value="1"/>
</dbReference>
<organism evidence="13 14">
    <name type="scientific">Nocardioides eburneus</name>
    <dbReference type="NCBI Taxonomy" id="3231482"/>
    <lineage>
        <taxon>Bacteria</taxon>
        <taxon>Bacillati</taxon>
        <taxon>Actinomycetota</taxon>
        <taxon>Actinomycetes</taxon>
        <taxon>Propionibacteriales</taxon>
        <taxon>Nocardioidaceae</taxon>
        <taxon>Nocardioides</taxon>
    </lineage>
</organism>
<dbReference type="SUPFAM" id="SSF56601">
    <property type="entry name" value="beta-lactamase/transpeptidase-like"/>
    <property type="match status" value="1"/>
</dbReference>
<dbReference type="InterPro" id="IPR001264">
    <property type="entry name" value="Glyco_trans_51"/>
</dbReference>
<dbReference type="Gene3D" id="3.30.10.20">
    <property type="match status" value="1"/>
</dbReference>
<evidence type="ECO:0000256" key="4">
    <source>
        <dbReference type="ARBA" id="ARBA00022679"/>
    </source>
</evidence>
<dbReference type="InterPro" id="IPR005543">
    <property type="entry name" value="PASTA_dom"/>
</dbReference>
<evidence type="ECO:0000313" key="14">
    <source>
        <dbReference type="Proteomes" id="UP001556631"/>
    </source>
</evidence>
<dbReference type="RefSeq" id="WP_367993752.1">
    <property type="nucleotide sequence ID" value="NZ_JBFPJR010000014.1"/>
</dbReference>